<keyword evidence="7" id="KW-1185">Reference proteome</keyword>
<evidence type="ECO:0008006" key="8">
    <source>
        <dbReference type="Google" id="ProtNLM"/>
    </source>
</evidence>
<evidence type="ECO:0000256" key="4">
    <source>
        <dbReference type="ARBA" id="ARBA00023136"/>
    </source>
</evidence>
<protein>
    <recommendedName>
        <fullName evidence="8">Protein lifeguard 1</fullName>
    </recommendedName>
</protein>
<gene>
    <name evidence="6" type="ORF">O3P69_018318</name>
</gene>
<comment type="similarity">
    <text evidence="5">Belongs to the BI1 family.</text>
</comment>
<feature type="transmembrane region" description="Helical" evidence="5">
    <location>
        <begin position="188"/>
        <end position="206"/>
    </location>
</feature>
<evidence type="ECO:0000256" key="2">
    <source>
        <dbReference type="ARBA" id="ARBA00022692"/>
    </source>
</evidence>
<evidence type="ECO:0000256" key="5">
    <source>
        <dbReference type="RuleBase" id="RU004379"/>
    </source>
</evidence>
<dbReference type="CDD" id="cd10428">
    <property type="entry name" value="LFG_like"/>
    <property type="match status" value="1"/>
</dbReference>
<dbReference type="Pfam" id="PF01027">
    <property type="entry name" value="Bax1-I"/>
    <property type="match status" value="1"/>
</dbReference>
<evidence type="ECO:0000313" key="7">
    <source>
        <dbReference type="Proteomes" id="UP001487740"/>
    </source>
</evidence>
<feature type="transmembrane region" description="Helical" evidence="5">
    <location>
        <begin position="242"/>
        <end position="259"/>
    </location>
</feature>
<accession>A0AAW0TMZ9</accession>
<dbReference type="PANTHER" id="PTHR23291:SF47">
    <property type="entry name" value="TRANSMEMBRANE BAX INHIBITOR MOTIF CONTAINING 7"/>
    <property type="match status" value="1"/>
</dbReference>
<feature type="transmembrane region" description="Helical" evidence="5">
    <location>
        <begin position="98"/>
        <end position="119"/>
    </location>
</feature>
<feature type="transmembrane region" description="Helical" evidence="5">
    <location>
        <begin position="161"/>
        <end position="182"/>
    </location>
</feature>
<comment type="caution">
    <text evidence="6">The sequence shown here is derived from an EMBL/GenBank/DDBJ whole genome shotgun (WGS) entry which is preliminary data.</text>
</comment>
<keyword evidence="2 5" id="KW-0812">Transmembrane</keyword>
<feature type="transmembrane region" description="Helical" evidence="5">
    <location>
        <begin position="279"/>
        <end position="302"/>
    </location>
</feature>
<dbReference type="EMBL" id="JARAKH010000030">
    <property type="protein sequence ID" value="KAK8387737.1"/>
    <property type="molecule type" value="Genomic_DNA"/>
</dbReference>
<dbReference type="InterPro" id="IPR006214">
    <property type="entry name" value="Bax_inhibitor_1-related"/>
</dbReference>
<evidence type="ECO:0000256" key="3">
    <source>
        <dbReference type="ARBA" id="ARBA00022989"/>
    </source>
</evidence>
<sequence length="305" mass="33587">MTDFTPDLAATTSRSGTVPVGLFCLSVCLSICQSLITAIPFFQPEQGGHHSHRCHTASIVTTTASAATMDQEVYAMEHQMDEFAFSEKSVRRGFIRKVYAVLTSQLIITFAIVAVFVLVPDVQKFAVRNQAVFWTAFGLTLAMVIALSCCGNLRRKTPHNYIALFVFTLCEGYLLGSIAATFEAKDVLIAVGATIVVTIGLTLFAFQTKWDFTFMSGALFTTIIMLIFFGIMAGIMQSRVLYILYACIGALLFCLYIIFDTQLMLGGNHKLAISPEEYIFAALNLYLDVINLFMYLLAIIGAGRD</sequence>
<name>A0AAW0TMZ9_SCYPA</name>
<keyword evidence="4 5" id="KW-0472">Membrane</keyword>
<evidence type="ECO:0000313" key="6">
    <source>
        <dbReference type="EMBL" id="KAK8387737.1"/>
    </source>
</evidence>
<feature type="transmembrane region" description="Helical" evidence="5">
    <location>
        <begin position="20"/>
        <end position="42"/>
    </location>
</feature>
<proteinExistence type="inferred from homology"/>
<keyword evidence="3 5" id="KW-1133">Transmembrane helix</keyword>
<dbReference type="GO" id="GO:0016020">
    <property type="term" value="C:membrane"/>
    <property type="evidence" value="ECO:0007669"/>
    <property type="project" value="UniProtKB-SubCell"/>
</dbReference>
<feature type="transmembrane region" description="Helical" evidence="5">
    <location>
        <begin position="218"/>
        <end position="236"/>
    </location>
</feature>
<dbReference type="AlphaFoldDB" id="A0AAW0TMZ9"/>
<feature type="transmembrane region" description="Helical" evidence="5">
    <location>
        <begin position="131"/>
        <end position="149"/>
    </location>
</feature>
<dbReference type="Proteomes" id="UP001487740">
    <property type="component" value="Unassembled WGS sequence"/>
</dbReference>
<dbReference type="PANTHER" id="PTHR23291">
    <property type="entry name" value="BAX INHIBITOR-RELATED"/>
    <property type="match status" value="1"/>
</dbReference>
<evidence type="ECO:0000256" key="1">
    <source>
        <dbReference type="ARBA" id="ARBA00004141"/>
    </source>
</evidence>
<organism evidence="6 7">
    <name type="scientific">Scylla paramamosain</name>
    <name type="common">Mud crab</name>
    <dbReference type="NCBI Taxonomy" id="85552"/>
    <lineage>
        <taxon>Eukaryota</taxon>
        <taxon>Metazoa</taxon>
        <taxon>Ecdysozoa</taxon>
        <taxon>Arthropoda</taxon>
        <taxon>Crustacea</taxon>
        <taxon>Multicrustacea</taxon>
        <taxon>Malacostraca</taxon>
        <taxon>Eumalacostraca</taxon>
        <taxon>Eucarida</taxon>
        <taxon>Decapoda</taxon>
        <taxon>Pleocyemata</taxon>
        <taxon>Brachyura</taxon>
        <taxon>Eubrachyura</taxon>
        <taxon>Portunoidea</taxon>
        <taxon>Portunidae</taxon>
        <taxon>Portuninae</taxon>
        <taxon>Scylla</taxon>
    </lineage>
</organism>
<reference evidence="6 7" key="1">
    <citation type="submission" date="2023-03" db="EMBL/GenBank/DDBJ databases">
        <title>High-quality genome of Scylla paramamosain provides insights in environmental adaptation.</title>
        <authorList>
            <person name="Zhang L."/>
        </authorList>
    </citation>
    <scope>NUCLEOTIDE SEQUENCE [LARGE SCALE GENOMIC DNA]</scope>
    <source>
        <strain evidence="6">LZ_2023a</strain>
        <tissue evidence="6">Muscle</tissue>
    </source>
</reference>
<comment type="subcellular location">
    <subcellularLocation>
        <location evidence="1">Membrane</location>
        <topology evidence="1">Multi-pass membrane protein</topology>
    </subcellularLocation>
</comment>
<comment type="caution">
    <text evidence="5">Lacks conserved residue(s) required for the propagation of feature annotation.</text>
</comment>